<gene>
    <name evidence="11" type="ORF">Cvel_1826</name>
</gene>
<dbReference type="EMBL" id="CDMZ01005122">
    <property type="protein sequence ID" value="CEM52030.1"/>
    <property type="molecule type" value="Genomic_DNA"/>
</dbReference>
<evidence type="ECO:0000256" key="5">
    <source>
        <dbReference type="ARBA" id="ARBA00023253"/>
    </source>
</evidence>
<evidence type="ECO:0000256" key="3">
    <source>
        <dbReference type="ARBA" id="ARBA00022679"/>
    </source>
</evidence>
<keyword evidence="4" id="KW-0256">Endoplasmic reticulum</keyword>
<dbReference type="PhylomeDB" id="A0A0G4I572"/>
<feature type="compositionally biased region" description="Basic and acidic residues" evidence="9">
    <location>
        <begin position="332"/>
        <end position="342"/>
    </location>
</feature>
<dbReference type="PANTHER" id="PTHR13398:SF0">
    <property type="entry name" value="GDP-FUCOSE PROTEIN O-FUCOSYLTRANSFERASE 2"/>
    <property type="match status" value="1"/>
</dbReference>
<evidence type="ECO:0000256" key="9">
    <source>
        <dbReference type="SAM" id="MobiDB-lite"/>
    </source>
</evidence>
<dbReference type="InterPro" id="IPR019378">
    <property type="entry name" value="GDP-Fuc_O-FucTrfase"/>
</dbReference>
<dbReference type="GO" id="GO:0005783">
    <property type="term" value="C:endoplasmic reticulum"/>
    <property type="evidence" value="ECO:0007669"/>
    <property type="project" value="UniProtKB-SubCell"/>
</dbReference>
<dbReference type="VEuPathDB" id="CryptoDB:Cvel_1826"/>
<feature type="region of interest" description="Disordered" evidence="9">
    <location>
        <begin position="247"/>
        <end position="271"/>
    </location>
</feature>
<reference evidence="11" key="1">
    <citation type="submission" date="2014-11" db="EMBL/GenBank/DDBJ databases">
        <authorList>
            <person name="Otto D Thomas"/>
            <person name="Naeem Raeece"/>
        </authorList>
    </citation>
    <scope>NUCLEOTIDE SEQUENCE</scope>
</reference>
<evidence type="ECO:0000256" key="7">
    <source>
        <dbReference type="ARBA" id="ARBA00025803"/>
    </source>
</evidence>
<comment type="pathway">
    <text evidence="2">Protein modification; protein glycosylation.</text>
</comment>
<dbReference type="Gene3D" id="3.40.50.11340">
    <property type="match status" value="1"/>
</dbReference>
<feature type="compositionally biased region" description="Basic and acidic residues" evidence="9">
    <location>
        <begin position="262"/>
        <end position="271"/>
    </location>
</feature>
<protein>
    <recommendedName>
        <fullName evidence="8">GDP-fucose protein O-fucosyltransferase 2</fullName>
    </recommendedName>
</protein>
<dbReference type="GO" id="GO:0046922">
    <property type="term" value="F:peptide-O-fucosyltransferase activity"/>
    <property type="evidence" value="ECO:0007669"/>
    <property type="project" value="InterPro"/>
</dbReference>
<comment type="subcellular location">
    <subcellularLocation>
        <location evidence="1">Endoplasmic reticulum</location>
    </subcellularLocation>
</comment>
<comment type="similarity">
    <text evidence="7">Belongs to the glycosyltransferase 68 family.</text>
</comment>
<accession>A0A0G4I572</accession>
<evidence type="ECO:0000256" key="6">
    <source>
        <dbReference type="ARBA" id="ARBA00023277"/>
    </source>
</evidence>
<evidence type="ECO:0000256" key="10">
    <source>
        <dbReference type="SAM" id="SignalP"/>
    </source>
</evidence>
<proteinExistence type="inferred from homology"/>
<evidence type="ECO:0000256" key="1">
    <source>
        <dbReference type="ARBA" id="ARBA00004240"/>
    </source>
</evidence>
<evidence type="ECO:0000313" key="11">
    <source>
        <dbReference type="EMBL" id="CEM52030.1"/>
    </source>
</evidence>
<feature type="chain" id="PRO_5005192617" description="GDP-fucose protein O-fucosyltransferase 2" evidence="10">
    <location>
        <begin position="26"/>
        <end position="588"/>
    </location>
</feature>
<evidence type="ECO:0000256" key="4">
    <source>
        <dbReference type="ARBA" id="ARBA00022824"/>
    </source>
</evidence>
<dbReference type="PANTHER" id="PTHR13398">
    <property type="entry name" value="GDP-FUCOSE PROTEIN O-FUCOSYLTRANSFERASE 2"/>
    <property type="match status" value="1"/>
</dbReference>
<dbReference type="AlphaFoldDB" id="A0A0G4I572"/>
<name>A0A0G4I572_9ALVE</name>
<feature type="region of interest" description="Disordered" evidence="9">
    <location>
        <begin position="322"/>
        <end position="342"/>
    </location>
</feature>
<keyword evidence="5" id="KW-0294">Fucose metabolism</keyword>
<feature type="signal peptide" evidence="10">
    <location>
        <begin position="1"/>
        <end position="25"/>
    </location>
</feature>
<evidence type="ECO:0000256" key="8">
    <source>
        <dbReference type="ARBA" id="ARBA00026232"/>
    </source>
</evidence>
<evidence type="ECO:0000256" key="2">
    <source>
        <dbReference type="ARBA" id="ARBA00004922"/>
    </source>
</evidence>
<keyword evidence="3" id="KW-0808">Transferase</keyword>
<sequence>MRSKKGRLPAVSRLLLLFFCARVEGWGDGPITRYGEGWGDQSYDALPLQHCPNYMKSKELATFVGRNKCDARYRFLLYDVKIGEGFNLQKNVFYRFAYAVRALNDFISSACAVKGGDNCVTWVLVLPPWCRVVHWLSERETRLKWSAFFDLDVARQALPVIDFDDFTTFQNGGLSEVDIGLTANWEPNFVDKYGTRLREELGLPSPPPQPGGGGRRPSQGEPELPSMIHLRGFVACLNRGPQIRARTETQCLPSSSSSRGGKGKDAKGKEKSGQCKSVHVIDFSGYCGQVAASETRCIPMKNAPSGIEFSNAVLETSAAGSGNLPAAAKKHKGEERRTDREENKFREISIEALQSRSIGSIFFKNGDNLMVPFPSELAAVGVEGALFFSQRLREKGETFIRRHFPEGKFISAHVRRRDFASVRSRDIPTLSQAGERLKAVAKQKGADKVFVCTDGDESEKETIRRAASPVKVFFFDEFGEKEGGGQSRQFHPGETAIVEQWIAARSLHFIGTAESTFSREIMTERGILGYPKESVVDQFCDWESWEGNVEKEKKKGQGRGSCPHHGQTIVSKYGGPAAPSRRQYAMLQ</sequence>
<keyword evidence="6" id="KW-0119">Carbohydrate metabolism</keyword>
<dbReference type="GO" id="GO:0006004">
    <property type="term" value="P:fucose metabolic process"/>
    <property type="evidence" value="ECO:0007669"/>
    <property type="project" value="UniProtKB-KW"/>
</dbReference>
<keyword evidence="10" id="KW-0732">Signal</keyword>
<dbReference type="InterPro" id="IPR045130">
    <property type="entry name" value="OFUT2-like"/>
</dbReference>
<organism evidence="11">
    <name type="scientific">Chromera velia CCMP2878</name>
    <dbReference type="NCBI Taxonomy" id="1169474"/>
    <lineage>
        <taxon>Eukaryota</taxon>
        <taxon>Sar</taxon>
        <taxon>Alveolata</taxon>
        <taxon>Colpodellida</taxon>
        <taxon>Chromeraceae</taxon>
        <taxon>Chromera</taxon>
    </lineage>
</organism>
<dbReference type="Gene3D" id="3.40.50.11350">
    <property type="match status" value="1"/>
</dbReference>
<dbReference type="Pfam" id="PF10250">
    <property type="entry name" value="O-FucT"/>
    <property type="match status" value="1"/>
</dbReference>
<feature type="region of interest" description="Disordered" evidence="9">
    <location>
        <begin position="200"/>
        <end position="224"/>
    </location>
</feature>
<feature type="region of interest" description="Disordered" evidence="9">
    <location>
        <begin position="552"/>
        <end position="588"/>
    </location>
</feature>